<reference evidence="1 2" key="1">
    <citation type="submission" date="2018-06" db="EMBL/GenBank/DDBJ databases">
        <authorList>
            <consortium name="Pathogen Informatics"/>
            <person name="Doyle S."/>
        </authorList>
    </citation>
    <scope>NUCLEOTIDE SEQUENCE [LARGE SCALE GENOMIC DNA]</scope>
    <source>
        <strain evidence="1 2">NCTC5664</strain>
    </source>
</reference>
<keyword evidence="1" id="KW-0560">Oxidoreductase</keyword>
<proteinExistence type="predicted"/>
<protein>
    <submittedName>
        <fullName evidence="1">Pyridine nucleotide-disulfide oxidoreductase family protein</fullName>
        <ecNumber evidence="1">1.-.-.-</ecNumber>
    </submittedName>
</protein>
<name>A0A380DIG8_STAAU</name>
<evidence type="ECO:0000313" key="2">
    <source>
        <dbReference type="Proteomes" id="UP000254502"/>
    </source>
</evidence>
<organism evidence="1 2">
    <name type="scientific">Staphylococcus aureus</name>
    <dbReference type="NCBI Taxonomy" id="1280"/>
    <lineage>
        <taxon>Bacteria</taxon>
        <taxon>Bacillati</taxon>
        <taxon>Bacillota</taxon>
        <taxon>Bacilli</taxon>
        <taxon>Bacillales</taxon>
        <taxon>Staphylococcaceae</taxon>
        <taxon>Staphylococcus</taxon>
    </lineage>
</organism>
<dbReference type="GO" id="GO:0016491">
    <property type="term" value="F:oxidoreductase activity"/>
    <property type="evidence" value="ECO:0007669"/>
    <property type="project" value="UniProtKB-KW"/>
</dbReference>
<sequence>MIYTEHQLLVSAIPRHKINNDPRGLFKVVINNENNMI</sequence>
<accession>A0A380DIG8</accession>
<evidence type="ECO:0000313" key="1">
    <source>
        <dbReference type="EMBL" id="SUK30608.1"/>
    </source>
</evidence>
<dbReference type="Proteomes" id="UP000254502">
    <property type="component" value="Unassembled WGS sequence"/>
</dbReference>
<dbReference type="AlphaFoldDB" id="A0A380DIG8"/>
<dbReference type="EC" id="1.-.-.-" evidence="1"/>
<dbReference type="EMBL" id="UHAQ01000002">
    <property type="protein sequence ID" value="SUK30608.1"/>
    <property type="molecule type" value="Genomic_DNA"/>
</dbReference>
<gene>
    <name evidence="1" type="ORF">NCTC5664_00023</name>
</gene>